<protein>
    <recommendedName>
        <fullName evidence="1">DUF7704 domain-containing protein</fullName>
    </recommendedName>
</protein>
<comment type="caution">
    <text evidence="2">The sequence shown here is derived from an EMBL/GenBank/DDBJ whole genome shotgun (WGS) entry which is preliminary data.</text>
</comment>
<dbReference type="PANTHER" id="PTHR37019:SF2">
    <property type="entry name" value="EXPERA DOMAIN-CONTAINING PROTEIN"/>
    <property type="match status" value="1"/>
</dbReference>
<accession>A0AAN9UNH2</accession>
<dbReference type="Pfam" id="PF24803">
    <property type="entry name" value="DUF7704"/>
    <property type="match status" value="1"/>
</dbReference>
<evidence type="ECO:0000313" key="3">
    <source>
        <dbReference type="Proteomes" id="UP001320420"/>
    </source>
</evidence>
<evidence type="ECO:0000259" key="1">
    <source>
        <dbReference type="Pfam" id="PF24803"/>
    </source>
</evidence>
<feature type="non-terminal residue" evidence="2">
    <location>
        <position position="1"/>
    </location>
</feature>
<dbReference type="InterPro" id="IPR056121">
    <property type="entry name" value="DUF7704"/>
</dbReference>
<feature type="domain" description="DUF7704" evidence="1">
    <location>
        <begin position="1"/>
        <end position="108"/>
    </location>
</feature>
<keyword evidence="3" id="KW-1185">Reference proteome</keyword>
<dbReference type="Proteomes" id="UP001320420">
    <property type="component" value="Unassembled WGS sequence"/>
</dbReference>
<dbReference type="AlphaFoldDB" id="A0AAN9UNH2"/>
<proteinExistence type="predicted"/>
<name>A0AAN9UNH2_9PEZI</name>
<evidence type="ECO:0000313" key="2">
    <source>
        <dbReference type="EMBL" id="KAK7751076.1"/>
    </source>
</evidence>
<sequence>LAGALGAFANADWFIASQIAPSSTTTTYDENARLVALQLGNTYGLLFLAGAAVLWTTSELRVVRAYLAACWLADISHVGLTCWLLGRERAVAVAAWNAVTWGNVGFTSDGHQNL</sequence>
<organism evidence="2 3">
    <name type="scientific">Diatrype stigma</name>
    <dbReference type="NCBI Taxonomy" id="117547"/>
    <lineage>
        <taxon>Eukaryota</taxon>
        <taxon>Fungi</taxon>
        <taxon>Dikarya</taxon>
        <taxon>Ascomycota</taxon>
        <taxon>Pezizomycotina</taxon>
        <taxon>Sordariomycetes</taxon>
        <taxon>Xylariomycetidae</taxon>
        <taxon>Xylariales</taxon>
        <taxon>Diatrypaceae</taxon>
        <taxon>Diatrype</taxon>
    </lineage>
</organism>
<dbReference type="EMBL" id="JAKJXP020000054">
    <property type="protein sequence ID" value="KAK7751076.1"/>
    <property type="molecule type" value="Genomic_DNA"/>
</dbReference>
<reference evidence="2 3" key="1">
    <citation type="submission" date="2024-02" db="EMBL/GenBank/DDBJ databases">
        <title>De novo assembly and annotation of 12 fungi associated with fruit tree decline syndrome in Ontario, Canada.</title>
        <authorList>
            <person name="Sulman M."/>
            <person name="Ellouze W."/>
            <person name="Ilyukhin E."/>
        </authorList>
    </citation>
    <scope>NUCLEOTIDE SEQUENCE [LARGE SCALE GENOMIC DNA]</scope>
    <source>
        <strain evidence="2 3">M11/M66-122</strain>
    </source>
</reference>
<gene>
    <name evidence="2" type="ORF">SLS62_006905</name>
</gene>
<dbReference type="PANTHER" id="PTHR37019">
    <property type="entry name" value="CHROMOSOME 1, WHOLE GENOME SHOTGUN SEQUENCE"/>
    <property type="match status" value="1"/>
</dbReference>